<dbReference type="Gene3D" id="3.40.50.300">
    <property type="entry name" value="P-loop containing nucleotide triphosphate hydrolases"/>
    <property type="match status" value="1"/>
</dbReference>
<dbReference type="SUPFAM" id="SSF52540">
    <property type="entry name" value="P-loop containing nucleoside triphosphate hydrolases"/>
    <property type="match status" value="1"/>
</dbReference>
<accession>A0ABZ3C9L4</accession>
<dbReference type="PROSITE" id="PS51722">
    <property type="entry name" value="G_TR_2"/>
    <property type="match status" value="1"/>
</dbReference>
<keyword evidence="3" id="KW-0548">Nucleotidyltransferase</keyword>
<keyword evidence="9" id="KW-1185">Reference proteome</keyword>
<dbReference type="RefSeq" id="WP_342373126.1">
    <property type="nucleotide sequence ID" value="NZ_CP115965.1"/>
</dbReference>
<evidence type="ECO:0000256" key="2">
    <source>
        <dbReference type="ARBA" id="ARBA00022679"/>
    </source>
</evidence>
<evidence type="ECO:0000256" key="5">
    <source>
        <dbReference type="ARBA" id="ARBA00022840"/>
    </source>
</evidence>
<dbReference type="PRINTS" id="PR00315">
    <property type="entry name" value="ELONGATNFCT"/>
</dbReference>
<dbReference type="InterPro" id="IPR044139">
    <property type="entry name" value="CysN_NoDQ_III"/>
</dbReference>
<gene>
    <name evidence="8" type="ORF">PCC79_04360</name>
</gene>
<keyword evidence="5" id="KW-0067">ATP-binding</keyword>
<sequence>MTTLTNDTTVAAGAAEQPAASGLAGATGTLLRLATAGSVDDGKSTLVGRLLYDSKAVLADQLDAVERVSRAKGLGHVDLALLTDGLRAEREQGITIDVAYRYFATGNRTFILADCPGHVQYTRNTVTGSSTADVLVLLVDIRKGVLEQTRRHLAVGQLLRVPTIIVAVNKIDLVDYDEATYERVAAEIAGVAADLGVPNLVTLPTSALVGNNIVDRSERMGWYDGPSLLELLEAAPAASEITELPFRFPVQLALRPQDAAPEFRDYRGYAGQVATGVVAVGDEVVVLPAGRRTRVSGIDTHDGPLDEAFAPQSVTIRLADEIDITRGDLIAAAADAPEPTQDLDGMVAWLAERGLRVGQKVLVKHGTRTVQGIVRDIHGRLDLDTLTPQATETLELNDIGRIRLRLAAPIAADDYTRSRRTGSFLVIDPQSGGTLAAGMVRGETSFSDAATIEPDQTLTWVI</sequence>
<dbReference type="NCBIfam" id="TIGR02034">
    <property type="entry name" value="CysN"/>
    <property type="match status" value="1"/>
</dbReference>
<evidence type="ECO:0000313" key="9">
    <source>
        <dbReference type="Proteomes" id="UP001434337"/>
    </source>
</evidence>
<dbReference type="SUPFAM" id="SSF50447">
    <property type="entry name" value="Translation proteins"/>
    <property type="match status" value="1"/>
</dbReference>
<dbReference type="CDD" id="cd04166">
    <property type="entry name" value="CysN_ATPS"/>
    <property type="match status" value="1"/>
</dbReference>
<dbReference type="EMBL" id="CP115965">
    <property type="protein sequence ID" value="WZW99439.1"/>
    <property type="molecule type" value="Genomic_DNA"/>
</dbReference>
<dbReference type="InterPro" id="IPR041757">
    <property type="entry name" value="CysN_GTP-bd"/>
</dbReference>
<dbReference type="CDD" id="cd04095">
    <property type="entry name" value="CysN_NoDQ_III"/>
    <property type="match status" value="1"/>
</dbReference>
<dbReference type="InterPro" id="IPR027417">
    <property type="entry name" value="P-loop_NTPase"/>
</dbReference>
<keyword evidence="2" id="KW-0808">Transferase</keyword>
<evidence type="ECO:0000313" key="8">
    <source>
        <dbReference type="EMBL" id="WZW99439.1"/>
    </source>
</evidence>
<protein>
    <recommendedName>
        <fullName evidence="1">sulfate adenylyltransferase</fullName>
        <ecNumber evidence="1">2.7.7.4</ecNumber>
    </recommendedName>
</protein>
<organism evidence="8 9">
    <name type="scientific">Propioniciclava soli</name>
    <dbReference type="NCBI Taxonomy" id="2775081"/>
    <lineage>
        <taxon>Bacteria</taxon>
        <taxon>Bacillati</taxon>
        <taxon>Actinomycetota</taxon>
        <taxon>Actinomycetes</taxon>
        <taxon>Propionibacteriales</taxon>
        <taxon>Propionibacteriaceae</taxon>
        <taxon>Propioniciclava</taxon>
    </lineage>
</organism>
<dbReference type="InterPro" id="IPR054696">
    <property type="entry name" value="GTP-eEF1A_C"/>
</dbReference>
<proteinExistence type="predicted"/>
<dbReference type="InterPro" id="IPR009000">
    <property type="entry name" value="Transl_B-barrel_sf"/>
</dbReference>
<dbReference type="InterPro" id="IPR011779">
    <property type="entry name" value="SO4_adenylTrfase_lsu"/>
</dbReference>
<dbReference type="InterPro" id="IPR031157">
    <property type="entry name" value="G_TR_CS"/>
</dbReference>
<dbReference type="Pfam" id="PF22594">
    <property type="entry name" value="GTP-eEF1A_C"/>
    <property type="match status" value="1"/>
</dbReference>
<dbReference type="CDD" id="cd03695">
    <property type="entry name" value="CysN_NodQ_II"/>
    <property type="match status" value="1"/>
</dbReference>
<keyword evidence="4" id="KW-0547">Nucleotide-binding</keyword>
<evidence type="ECO:0000256" key="6">
    <source>
        <dbReference type="ARBA" id="ARBA00023134"/>
    </source>
</evidence>
<dbReference type="EC" id="2.7.7.4" evidence="1"/>
<dbReference type="InterPro" id="IPR000795">
    <property type="entry name" value="T_Tr_GTP-bd_dom"/>
</dbReference>
<dbReference type="Proteomes" id="UP001434337">
    <property type="component" value="Chromosome"/>
</dbReference>
<dbReference type="InterPro" id="IPR050100">
    <property type="entry name" value="TRAFAC_GTPase_members"/>
</dbReference>
<evidence type="ECO:0000256" key="1">
    <source>
        <dbReference type="ARBA" id="ARBA00012391"/>
    </source>
</evidence>
<evidence type="ECO:0000256" key="4">
    <source>
        <dbReference type="ARBA" id="ARBA00022741"/>
    </source>
</evidence>
<dbReference type="Pfam" id="PF00009">
    <property type="entry name" value="GTP_EFTU"/>
    <property type="match status" value="1"/>
</dbReference>
<name>A0ABZ3C9L4_9ACTN</name>
<dbReference type="InterPro" id="IPR009001">
    <property type="entry name" value="Transl_elong_EF1A/Init_IF2_C"/>
</dbReference>
<keyword evidence="6" id="KW-0342">GTP-binding</keyword>
<dbReference type="InterPro" id="IPR044138">
    <property type="entry name" value="CysN_II"/>
</dbReference>
<dbReference type="Gene3D" id="2.40.30.10">
    <property type="entry name" value="Translation factors"/>
    <property type="match status" value="2"/>
</dbReference>
<evidence type="ECO:0000259" key="7">
    <source>
        <dbReference type="PROSITE" id="PS51722"/>
    </source>
</evidence>
<dbReference type="PROSITE" id="PS00301">
    <property type="entry name" value="G_TR_1"/>
    <property type="match status" value="1"/>
</dbReference>
<reference evidence="8 9" key="1">
    <citation type="journal article" date="2023" name="Environ Microbiome">
        <title>A coral-associated actinobacterium mitigates coral bleaching under heat stress.</title>
        <authorList>
            <person name="Li J."/>
            <person name="Zou Y."/>
            <person name="Li Q."/>
            <person name="Zhang J."/>
            <person name="Bourne D.G."/>
            <person name="Lyu Y."/>
            <person name="Liu C."/>
            <person name="Zhang S."/>
        </authorList>
    </citation>
    <scope>NUCLEOTIDE SEQUENCE [LARGE SCALE GENOMIC DNA]</scope>
    <source>
        <strain evidence="8 9">SCSIO 13291</strain>
    </source>
</reference>
<evidence type="ECO:0000256" key="3">
    <source>
        <dbReference type="ARBA" id="ARBA00022695"/>
    </source>
</evidence>
<feature type="domain" description="Tr-type G" evidence="7">
    <location>
        <begin position="28"/>
        <end position="240"/>
    </location>
</feature>
<dbReference type="SUPFAM" id="SSF50465">
    <property type="entry name" value="EF-Tu/eEF-1alpha/eIF2-gamma C-terminal domain"/>
    <property type="match status" value="1"/>
</dbReference>
<dbReference type="PANTHER" id="PTHR23115">
    <property type="entry name" value="TRANSLATION FACTOR"/>
    <property type="match status" value="1"/>
</dbReference>